<name>A0ACA9R376_9GLOM</name>
<accession>A0ACA9R376</accession>
<dbReference type="EMBL" id="CAJVPT010067319">
    <property type="protein sequence ID" value="CAG8774769.1"/>
    <property type="molecule type" value="Genomic_DNA"/>
</dbReference>
<evidence type="ECO:0000313" key="1">
    <source>
        <dbReference type="EMBL" id="CAG8774769.1"/>
    </source>
</evidence>
<feature type="non-terminal residue" evidence="1">
    <location>
        <position position="1"/>
    </location>
</feature>
<sequence>RYFERRFGVFDMVGQESQSGLENNLPFAIGPSSGKWAKP</sequence>
<gene>
    <name evidence="1" type="ORF">ACOLOM_LOCUS14021</name>
</gene>
<keyword evidence="2" id="KW-1185">Reference proteome</keyword>
<organism evidence="1 2">
    <name type="scientific">Acaulospora colombiana</name>
    <dbReference type="NCBI Taxonomy" id="27376"/>
    <lineage>
        <taxon>Eukaryota</taxon>
        <taxon>Fungi</taxon>
        <taxon>Fungi incertae sedis</taxon>
        <taxon>Mucoromycota</taxon>
        <taxon>Glomeromycotina</taxon>
        <taxon>Glomeromycetes</taxon>
        <taxon>Diversisporales</taxon>
        <taxon>Acaulosporaceae</taxon>
        <taxon>Acaulospora</taxon>
    </lineage>
</organism>
<proteinExistence type="predicted"/>
<protein>
    <submittedName>
        <fullName evidence="1">5972_t:CDS:1</fullName>
    </submittedName>
</protein>
<reference evidence="1" key="1">
    <citation type="submission" date="2021-06" db="EMBL/GenBank/DDBJ databases">
        <authorList>
            <person name="Kallberg Y."/>
            <person name="Tangrot J."/>
            <person name="Rosling A."/>
        </authorList>
    </citation>
    <scope>NUCLEOTIDE SEQUENCE</scope>
    <source>
        <strain evidence="1">CL356</strain>
    </source>
</reference>
<dbReference type="Proteomes" id="UP000789525">
    <property type="component" value="Unassembled WGS sequence"/>
</dbReference>
<comment type="caution">
    <text evidence="1">The sequence shown here is derived from an EMBL/GenBank/DDBJ whole genome shotgun (WGS) entry which is preliminary data.</text>
</comment>
<feature type="non-terminal residue" evidence="1">
    <location>
        <position position="39"/>
    </location>
</feature>
<evidence type="ECO:0000313" key="2">
    <source>
        <dbReference type="Proteomes" id="UP000789525"/>
    </source>
</evidence>